<feature type="region of interest" description="Disordered" evidence="1">
    <location>
        <begin position="1005"/>
        <end position="1037"/>
    </location>
</feature>
<dbReference type="SUPFAM" id="SSF53335">
    <property type="entry name" value="S-adenosyl-L-methionine-dependent methyltransferases"/>
    <property type="match status" value="1"/>
</dbReference>
<name>A0AAF0ILH7_9EURO</name>
<feature type="compositionally biased region" description="Basic and acidic residues" evidence="1">
    <location>
        <begin position="505"/>
        <end position="521"/>
    </location>
</feature>
<gene>
    <name evidence="2" type="ORF">PRK78_004312</name>
</gene>
<dbReference type="InterPro" id="IPR029063">
    <property type="entry name" value="SAM-dependent_MTases_sf"/>
</dbReference>
<dbReference type="CDD" id="cd02440">
    <property type="entry name" value="AdoMet_MTases"/>
    <property type="match status" value="1"/>
</dbReference>
<sequence>MSSRKFSRAGTDSPVEIKSSASTSRPSRIPTVSNVSSATSKTQIPKATRLIPKSRGAFSASENENAGQRDASRTLGPGMPASKGTSRSIGLPGSLAPGVSSLPRTIPLSSRSRTQMQSQQSSFSLGSSRTESPRGLPPRNVLRRKAPSIEQYAERAKPLSPPSEHDLDIRKASIDEPLKDLTTPLILPPATPVDMSQTTTPTVPPELLGLSTSIDTRNLPPTPNFTSSPSTRYSDSPGPWSSRTSTSTPTSLSSYSPGLTHPAKSGRQLRQPSPSLFRYYPPRYHVSDASYPGATKDAQVFPKAPQRAQTEPAQAARSRLPTISRPQLESPMKTEPLPRTPPPQASLSETKIQGQKVPIQEDVELSRRENKKSEPLDKRLQRLERIDTSRFLKPAAPAKRPSRPSRTGTEPLKLESSPIIHSNLSASRLPGHKRHGSAESGYRYKTMGNPTPYGHGSTDSIPAKAPTPIPNPSSSPSKLDSLHPAPIDPAASRSLSRSKSVLVKGHKESKDLKGEAKESGSKRFGLFSKKPKTSSDSSDKQNRRGPVAGTGHEGYGRYAQRGRRPSVGSTASRARSTSTNRSVGNISRANSDMDDFLLDRLEPVVITGGAAGASLTRTYSEQSVSGLSVASTASSKASAVATRFYGQSSESLISSTRHFVHSPEPMSATPTTSLPKQNDDHVSRLTIVKRRSFCKPSLFGERTSNQSLSINTNVPRLAPPVDSSNTCRTSTSQSDVSILARDDDEMKDNKEIKKKKSQKPGRWNFFQRTHQLRRKQHFTETDLSSITKLPLSVSKVPTSRTVAHYALLESGQIEAESLEDILNHIEESPPTESPPTEEETQIPSVGVDLNRQQSVLLPAPPANLTGYRPEKRPSSPRVFFNKETASAVPEANPKPSRPTRLKSVGRIPAVVPRQSEQRKLPPQSFSRPFSRADMPPIAAKSEINLSTTYEHPSRDMSLPSSQDGIPNRVTSEALEGLDLYSLPGLISPNFLVANQPPDSEFLVLSPRKDSEVSESTSTESRKSLKSMTAVQPLPGSNLTEDEIWDEYDDFIDKVLTPPETEEKLSPLQNSFQMATRASRVLQAGLNTTTDDLRLSCQSECSAVTTSISSLATPSIHLSRSMIISALQPSSIASSTPASVNESCSGSAERNQSNVDLVALNRMSPVQASRSPQGLRDNESQTKEPDRQKNAALLDLAERERLGALAQANLRSGSLMTSRWLSFGRVLFSPAQNHVRTQDQSRILVIDGLGNEDWSFYCALTYPAATVYNLSSFPAVTTSNNPAAWDPPSNHRSVHHVNFENPFPFPKGFFNVAILRFPAACSETELKNAVSECKRVLRTGGYLEMSILDLDMVNMGSRTRKAVRILKKRIFTTNPSISLKPPSDFIQKLLGKHGFQNLNQCMVVVPVAGTIMKSSDTSSSGRSTGPTNATTPNDSQPPYSASTVCRTQSHKRAPSEDVNVSLGDLLSDPSPSASNDEYIAKMVTKVGRWWYTRCYETPVLAEGNLDGSIWADRRVLRECQRRGTGFKLLIAYAQKTSEVKRRTVSV</sequence>
<feature type="compositionally biased region" description="Low complexity" evidence="1">
    <location>
        <begin position="569"/>
        <end position="582"/>
    </location>
</feature>
<keyword evidence="3" id="KW-1185">Reference proteome</keyword>
<reference evidence="2" key="1">
    <citation type="submission" date="2023-03" db="EMBL/GenBank/DDBJ databases">
        <title>Emydomyces testavorans Genome Sequence.</title>
        <authorList>
            <person name="Hoyer L."/>
        </authorList>
    </citation>
    <scope>NUCLEOTIDE SEQUENCE</scope>
    <source>
        <strain evidence="2">16-2883</strain>
    </source>
</reference>
<feature type="compositionally biased region" description="Polar residues" evidence="1">
    <location>
        <begin position="1425"/>
        <end position="1446"/>
    </location>
</feature>
<feature type="region of interest" description="Disordered" evidence="1">
    <location>
        <begin position="1"/>
        <end position="587"/>
    </location>
</feature>
<feature type="region of interest" description="Disordered" evidence="1">
    <location>
        <begin position="884"/>
        <end position="932"/>
    </location>
</feature>
<evidence type="ECO:0000313" key="2">
    <source>
        <dbReference type="EMBL" id="WEW58844.1"/>
    </source>
</evidence>
<feature type="compositionally biased region" description="Polar residues" evidence="1">
    <location>
        <begin position="722"/>
        <end position="735"/>
    </location>
</feature>
<feature type="region of interest" description="Disordered" evidence="1">
    <location>
        <begin position="711"/>
        <end position="735"/>
    </location>
</feature>
<accession>A0AAF0ILH7</accession>
<protein>
    <recommendedName>
        <fullName evidence="4">Methyltransferase type 11 domain-containing protein</fullName>
    </recommendedName>
</protein>
<feature type="region of interest" description="Disordered" evidence="1">
    <location>
        <begin position="1413"/>
        <end position="1465"/>
    </location>
</feature>
<feature type="compositionally biased region" description="Low complexity" evidence="1">
    <location>
        <begin position="224"/>
        <end position="257"/>
    </location>
</feature>
<feature type="compositionally biased region" description="Basic and acidic residues" evidence="1">
    <location>
        <begin position="152"/>
        <end position="179"/>
    </location>
</feature>
<feature type="compositionally biased region" description="Polar residues" evidence="1">
    <location>
        <begin position="19"/>
        <end position="45"/>
    </location>
</feature>
<organism evidence="2 3">
    <name type="scientific">Emydomyces testavorans</name>
    <dbReference type="NCBI Taxonomy" id="2070801"/>
    <lineage>
        <taxon>Eukaryota</taxon>
        <taxon>Fungi</taxon>
        <taxon>Dikarya</taxon>
        <taxon>Ascomycota</taxon>
        <taxon>Pezizomycotina</taxon>
        <taxon>Eurotiomycetes</taxon>
        <taxon>Eurotiomycetidae</taxon>
        <taxon>Onygenales</taxon>
        <taxon>Nannizziopsiaceae</taxon>
        <taxon>Emydomyces</taxon>
    </lineage>
</organism>
<feature type="compositionally biased region" description="Low complexity" evidence="1">
    <location>
        <begin position="490"/>
        <end position="503"/>
    </location>
</feature>
<feature type="region of interest" description="Disordered" evidence="1">
    <location>
        <begin position="1165"/>
        <end position="1187"/>
    </location>
</feature>
<proteinExistence type="predicted"/>
<feature type="compositionally biased region" description="Basic and acidic residues" evidence="1">
    <location>
        <begin position="1175"/>
        <end position="1187"/>
    </location>
</feature>
<dbReference type="EMBL" id="CP120628">
    <property type="protein sequence ID" value="WEW58844.1"/>
    <property type="molecule type" value="Genomic_DNA"/>
</dbReference>
<feature type="compositionally biased region" description="Low complexity" evidence="1">
    <location>
        <begin position="109"/>
        <end position="129"/>
    </location>
</feature>
<feature type="compositionally biased region" description="Low complexity" evidence="1">
    <location>
        <begin position="1413"/>
        <end position="1424"/>
    </location>
</feature>
<evidence type="ECO:0000256" key="1">
    <source>
        <dbReference type="SAM" id="MobiDB-lite"/>
    </source>
</evidence>
<dbReference type="Proteomes" id="UP001219355">
    <property type="component" value="Chromosome 2"/>
</dbReference>
<dbReference type="Gene3D" id="3.40.50.150">
    <property type="entry name" value="Vaccinia Virus protein VP39"/>
    <property type="match status" value="1"/>
</dbReference>
<feature type="compositionally biased region" description="Basic and acidic residues" evidence="1">
    <location>
        <begin position="364"/>
        <end position="390"/>
    </location>
</feature>
<evidence type="ECO:0000313" key="3">
    <source>
        <dbReference type="Proteomes" id="UP001219355"/>
    </source>
</evidence>
<evidence type="ECO:0008006" key="4">
    <source>
        <dbReference type="Google" id="ProtNLM"/>
    </source>
</evidence>